<dbReference type="InterPro" id="IPR000390">
    <property type="entry name" value="Small_drug/metabolite_transptr"/>
</dbReference>
<evidence type="ECO:0000313" key="10">
    <source>
        <dbReference type="Proteomes" id="UP000823485"/>
    </source>
</evidence>
<organism evidence="9 10">
    <name type="scientific">Siminovitchia thermophila</name>
    <dbReference type="NCBI Taxonomy" id="1245522"/>
    <lineage>
        <taxon>Bacteria</taxon>
        <taxon>Bacillati</taxon>
        <taxon>Bacillota</taxon>
        <taxon>Bacilli</taxon>
        <taxon>Bacillales</taxon>
        <taxon>Bacillaceae</taxon>
        <taxon>Siminovitchia</taxon>
    </lineage>
</organism>
<comment type="caution">
    <text evidence="9">The sequence shown here is derived from an EMBL/GenBank/DDBJ whole genome shotgun (WGS) entry which is preliminary data.</text>
</comment>
<feature type="transmembrane region" description="Helical" evidence="8">
    <location>
        <begin position="57"/>
        <end position="78"/>
    </location>
</feature>
<comment type="similarity">
    <text evidence="7">Belongs to the drug/metabolite transporter (DMT) superfamily. Small multidrug resistance (SMR) (TC 2.A.7.1) family.</text>
</comment>
<evidence type="ECO:0000256" key="5">
    <source>
        <dbReference type="ARBA" id="ARBA00022989"/>
    </source>
</evidence>
<keyword evidence="4 7" id="KW-0812">Transmembrane</keyword>
<evidence type="ECO:0000256" key="1">
    <source>
        <dbReference type="ARBA" id="ARBA00004651"/>
    </source>
</evidence>
<evidence type="ECO:0000256" key="8">
    <source>
        <dbReference type="SAM" id="Phobius"/>
    </source>
</evidence>
<name>A0ABS2R9E2_9BACI</name>
<evidence type="ECO:0000256" key="4">
    <source>
        <dbReference type="ARBA" id="ARBA00022692"/>
    </source>
</evidence>
<dbReference type="EMBL" id="JAFBFH010000024">
    <property type="protein sequence ID" value="MBM7716260.1"/>
    <property type="molecule type" value="Genomic_DNA"/>
</dbReference>
<feature type="transmembrane region" description="Helical" evidence="8">
    <location>
        <begin position="84"/>
        <end position="102"/>
    </location>
</feature>
<accession>A0ABS2R9E2</accession>
<sequence length="123" mass="13353">MSWFYLAVAILFEIAGTVSMKLSEGFTKVTPSISMIVFYILAFASLTFSLKTIPVSVAYAIWSGVGTAAIAIIGYLVFKETLTVTKGFAILFIIVGVVLLNVNSESSDSSKTQMNAEKYKMEV</sequence>
<evidence type="ECO:0000256" key="2">
    <source>
        <dbReference type="ARBA" id="ARBA00022448"/>
    </source>
</evidence>
<keyword evidence="10" id="KW-1185">Reference proteome</keyword>
<gene>
    <name evidence="9" type="ORF">JOC94_003280</name>
</gene>
<evidence type="ECO:0000256" key="6">
    <source>
        <dbReference type="ARBA" id="ARBA00023136"/>
    </source>
</evidence>
<dbReference type="PANTHER" id="PTHR30561:SF1">
    <property type="entry name" value="MULTIDRUG TRANSPORTER EMRE"/>
    <property type="match status" value="1"/>
</dbReference>
<comment type="subcellular location">
    <subcellularLocation>
        <location evidence="1 7">Cell membrane</location>
        <topology evidence="1 7">Multi-pass membrane protein</topology>
    </subcellularLocation>
</comment>
<dbReference type="Proteomes" id="UP000823485">
    <property type="component" value="Unassembled WGS sequence"/>
</dbReference>
<keyword evidence="3" id="KW-1003">Cell membrane</keyword>
<evidence type="ECO:0000256" key="7">
    <source>
        <dbReference type="RuleBase" id="RU003942"/>
    </source>
</evidence>
<keyword evidence="2" id="KW-0813">Transport</keyword>
<dbReference type="InterPro" id="IPR037185">
    <property type="entry name" value="EmrE-like"/>
</dbReference>
<dbReference type="Pfam" id="PF00893">
    <property type="entry name" value="Multi_Drug_Res"/>
    <property type="match status" value="1"/>
</dbReference>
<keyword evidence="5 8" id="KW-1133">Transmembrane helix</keyword>
<dbReference type="InterPro" id="IPR045324">
    <property type="entry name" value="Small_multidrug_res"/>
</dbReference>
<evidence type="ECO:0000256" key="3">
    <source>
        <dbReference type="ARBA" id="ARBA00022475"/>
    </source>
</evidence>
<evidence type="ECO:0000313" key="9">
    <source>
        <dbReference type="EMBL" id="MBM7716260.1"/>
    </source>
</evidence>
<keyword evidence="6 8" id="KW-0472">Membrane</keyword>
<reference evidence="9 10" key="1">
    <citation type="submission" date="2021-01" db="EMBL/GenBank/DDBJ databases">
        <title>Genomic Encyclopedia of Type Strains, Phase IV (KMG-IV): sequencing the most valuable type-strain genomes for metagenomic binning, comparative biology and taxonomic classification.</title>
        <authorList>
            <person name="Goeker M."/>
        </authorList>
    </citation>
    <scope>NUCLEOTIDE SEQUENCE [LARGE SCALE GENOMIC DNA]</scope>
    <source>
        <strain evidence="9 10">DSM 105453</strain>
    </source>
</reference>
<dbReference type="SUPFAM" id="SSF103481">
    <property type="entry name" value="Multidrug resistance efflux transporter EmrE"/>
    <property type="match status" value="1"/>
</dbReference>
<dbReference type="RefSeq" id="WP_205179819.1">
    <property type="nucleotide sequence ID" value="NZ_JAFBFH010000024.1"/>
</dbReference>
<dbReference type="PANTHER" id="PTHR30561">
    <property type="entry name" value="SMR FAMILY PROTON-DEPENDENT DRUG EFFLUX TRANSPORTER SUGE"/>
    <property type="match status" value="1"/>
</dbReference>
<protein>
    <submittedName>
        <fullName evidence="9">Small multidrug resistance pump</fullName>
    </submittedName>
</protein>
<feature type="transmembrane region" description="Helical" evidence="8">
    <location>
        <begin position="29"/>
        <end position="50"/>
    </location>
</feature>
<proteinExistence type="inferred from homology"/>
<dbReference type="Gene3D" id="1.10.3730.20">
    <property type="match status" value="1"/>
</dbReference>